<proteinExistence type="predicted"/>
<dbReference type="Proteomes" id="UP000034140">
    <property type="component" value="Unassembled WGS sequence"/>
</dbReference>
<dbReference type="EMBL" id="LBRE01000002">
    <property type="protein sequence ID" value="KKP92974.1"/>
    <property type="molecule type" value="Genomic_DNA"/>
</dbReference>
<accession>A0A0G0DFB5</accession>
<dbReference type="AlphaFoldDB" id="A0A0G0DFB5"/>
<sequence length="932" mass="100578">MILLNKSFTIRFLLVALFTVLFLFVLKPIDTYACTGCLCRTTTSTSCDCSVGAYPTSTSCSGQYTYCTYQWVRTGTTPDGDPIYSWICVNACGSCNSSSSGYTGSCSCCTPGNCGGCTPSCPTGQSTTVSGPLCQSGVSSCSGSNGCSSCTLTGGSCYLLETNTTFIQSNGSTSGPSSVSMIVDGKTYELSTDSENPTHIKFPASGSSNVQISSPTFTAPLTSRGANYYYQANNYGNNNEWETWTTCSGVAGEDFCTVMPNANNIQTFIPTSKTVNQTLKEGATGEISAMYATTDKCDNTYKYSLPTKGYYVVDYIPDPPDPCTPGDPACTILPDVGSDLTSRGCSSLTYTGTEVNNGLHVSATVTDIDNINEIQAFTLWFSKDNTIPSASTISASYTGSITDDVGIMIKKNGSDWTNPNIYTTNSDLTWGLISLTDGVGYINVAATNIIVISNISVSESSEIIFDYELTFLDNDSNLSGMYNVYGGSLDTHMINGNILDQSYYYELFDWGIDLVDPTVEEITQQIRDPQNTYMTWSNADTISGIGRTVVNAYRLGGVSTDPEGIKLYLPTAYTTLKGAIILDPNAEIPSDQEIGLYNDPNSWIFNTNTGETDLVNVGNNESGQIALYITAYDVACNTNGNGTNIDLNPWFATRGATVYSQGNISSTSKDVAGLPYLDEVFNPKTGMNSNLIDLGTELLSTRNSTISNLLHSNSGATIATQKNDSNNIKDVWFNKLVKKFNQYKAQLTQFTITALDNAVSDSCTGSKCYMYSTENISIPIGYTCDRPTLFVSEKDIHISPDVLSDTSLLSGCVFLAKNNIYIDAGSLKSTSTKVMYDYIEGYMIADNQVIFSVADESQSLRDGVEIFGGVIALGTNPTSGNTGISIQRNLRLYSQINPTVVITYDNKYSSISTIFFGTEYNLYKQEVGFKTF</sequence>
<name>A0A0G0DFB5_9BACT</name>
<evidence type="ECO:0000313" key="1">
    <source>
        <dbReference type="EMBL" id="KKP92974.1"/>
    </source>
</evidence>
<gene>
    <name evidence="1" type="ORF">UR96_C0002G0003</name>
</gene>
<reference evidence="1 2" key="1">
    <citation type="journal article" date="2015" name="Nature">
        <title>rRNA introns, odd ribosomes, and small enigmatic genomes across a large radiation of phyla.</title>
        <authorList>
            <person name="Brown C.T."/>
            <person name="Hug L.A."/>
            <person name="Thomas B.C."/>
            <person name="Sharon I."/>
            <person name="Castelle C.J."/>
            <person name="Singh A."/>
            <person name="Wilkins M.J."/>
            <person name="Williams K.H."/>
            <person name="Banfield J.F."/>
        </authorList>
    </citation>
    <scope>NUCLEOTIDE SEQUENCE [LARGE SCALE GENOMIC DNA]</scope>
</reference>
<evidence type="ECO:0000313" key="2">
    <source>
        <dbReference type="Proteomes" id="UP000034140"/>
    </source>
</evidence>
<comment type="caution">
    <text evidence="1">The sequence shown here is derived from an EMBL/GenBank/DDBJ whole genome shotgun (WGS) entry which is preliminary data.</text>
</comment>
<organism evidence="1 2">
    <name type="scientific">candidate division WS6 bacterium GW2011_GWC1_36_11</name>
    <dbReference type="NCBI Taxonomy" id="1619090"/>
    <lineage>
        <taxon>Bacteria</taxon>
        <taxon>Candidatus Dojkabacteria</taxon>
    </lineage>
</organism>
<protein>
    <submittedName>
        <fullName evidence="1">Uncharacterized protein</fullName>
    </submittedName>
</protein>